<dbReference type="PANTHER" id="PTHR23151">
    <property type="entry name" value="DIHYDROLIPOAMIDE ACETYL/SUCCINYL-TRANSFERASE-RELATED"/>
    <property type="match status" value="1"/>
</dbReference>
<organism evidence="4 5">
    <name type="scientific">PS1 clade bacterium</name>
    <dbReference type="NCBI Taxonomy" id="2175152"/>
    <lineage>
        <taxon>Bacteria</taxon>
        <taxon>Pseudomonadati</taxon>
        <taxon>Pseudomonadota</taxon>
        <taxon>Alphaproteobacteria</taxon>
        <taxon>PS1 clade</taxon>
    </lineage>
</organism>
<dbReference type="SUPFAM" id="SSF51230">
    <property type="entry name" value="Single hybrid motif"/>
    <property type="match status" value="1"/>
</dbReference>
<protein>
    <recommendedName>
        <fullName evidence="3">Lipoyl-binding domain-containing protein</fullName>
    </recommendedName>
</protein>
<accession>A0A368EJK4</accession>
<keyword evidence="2" id="KW-0450">Lipoyl</keyword>
<evidence type="ECO:0000256" key="2">
    <source>
        <dbReference type="ARBA" id="ARBA00022823"/>
    </source>
</evidence>
<dbReference type="Gene3D" id="2.40.50.100">
    <property type="match status" value="1"/>
</dbReference>
<evidence type="ECO:0000259" key="3">
    <source>
        <dbReference type="PROSITE" id="PS50968"/>
    </source>
</evidence>
<feature type="domain" description="Lipoyl-binding" evidence="3">
    <location>
        <begin position="4"/>
        <end position="79"/>
    </location>
</feature>
<gene>
    <name evidence="4" type="ORF">DBW64_02870</name>
</gene>
<comment type="cofactor">
    <cofactor evidence="1">
        <name>(R)-lipoate</name>
        <dbReference type="ChEBI" id="CHEBI:83088"/>
    </cofactor>
</comment>
<dbReference type="PANTHER" id="PTHR23151:SF90">
    <property type="entry name" value="DIHYDROLIPOYLLYSINE-RESIDUE ACETYLTRANSFERASE COMPONENT OF PYRUVATE DEHYDROGENASE COMPLEX, MITOCHONDRIAL-RELATED"/>
    <property type="match status" value="1"/>
</dbReference>
<sequence length="101" mass="11164">MSKIKAITIPKWGIEMKKGTIGNWLVNVGETINNGDEIVEIETDKITNCFEATSDGKLIKVIANEGEELPVGHLIGLMSDEDVDEVEIENFISKFVPPTFD</sequence>
<evidence type="ECO:0000256" key="1">
    <source>
        <dbReference type="ARBA" id="ARBA00001938"/>
    </source>
</evidence>
<dbReference type="InterPro" id="IPR003016">
    <property type="entry name" value="2-oxoA_DH_lipoyl-BS"/>
</dbReference>
<evidence type="ECO:0000313" key="4">
    <source>
        <dbReference type="EMBL" id="RCL84707.1"/>
    </source>
</evidence>
<comment type="caution">
    <text evidence="4">The sequence shown here is derived from an EMBL/GenBank/DDBJ whole genome shotgun (WGS) entry which is preliminary data.</text>
</comment>
<dbReference type="CDD" id="cd06849">
    <property type="entry name" value="lipoyl_domain"/>
    <property type="match status" value="1"/>
</dbReference>
<dbReference type="InterPro" id="IPR000089">
    <property type="entry name" value="Biotin_lipoyl"/>
</dbReference>
<reference evidence="4 5" key="1">
    <citation type="journal article" date="2018" name="Microbiome">
        <title>Fine metagenomic profile of the Mediterranean stratified and mixed water columns revealed by assembly and recruitment.</title>
        <authorList>
            <person name="Haro-Moreno J.M."/>
            <person name="Lopez-Perez M."/>
            <person name="De La Torre J.R."/>
            <person name="Picazo A."/>
            <person name="Camacho A."/>
            <person name="Rodriguez-Valera F."/>
        </authorList>
    </citation>
    <scope>NUCLEOTIDE SEQUENCE [LARGE SCALE GENOMIC DNA]</scope>
    <source>
        <strain evidence="4">MED-G50</strain>
    </source>
</reference>
<name>A0A368EJK4_9PROT</name>
<dbReference type="Proteomes" id="UP000252289">
    <property type="component" value="Unassembled WGS sequence"/>
</dbReference>
<dbReference type="GO" id="GO:0045254">
    <property type="term" value="C:pyruvate dehydrogenase complex"/>
    <property type="evidence" value="ECO:0007669"/>
    <property type="project" value="InterPro"/>
</dbReference>
<dbReference type="PROSITE" id="PS50968">
    <property type="entry name" value="BIOTINYL_LIPOYL"/>
    <property type="match status" value="1"/>
</dbReference>
<dbReference type="GO" id="GO:0006086">
    <property type="term" value="P:pyruvate decarboxylation to acetyl-CoA"/>
    <property type="evidence" value="ECO:0007669"/>
    <property type="project" value="InterPro"/>
</dbReference>
<dbReference type="InterPro" id="IPR045257">
    <property type="entry name" value="E2/Pdx1"/>
</dbReference>
<dbReference type="InterPro" id="IPR011053">
    <property type="entry name" value="Single_hybrid_motif"/>
</dbReference>
<dbReference type="EMBL" id="QOQK01000009">
    <property type="protein sequence ID" value="RCL84707.1"/>
    <property type="molecule type" value="Genomic_DNA"/>
</dbReference>
<proteinExistence type="predicted"/>
<dbReference type="Pfam" id="PF00364">
    <property type="entry name" value="Biotin_lipoyl"/>
    <property type="match status" value="1"/>
</dbReference>
<dbReference type="AlphaFoldDB" id="A0A368EJK4"/>
<evidence type="ECO:0000313" key="5">
    <source>
        <dbReference type="Proteomes" id="UP000252289"/>
    </source>
</evidence>
<dbReference type="PROSITE" id="PS00189">
    <property type="entry name" value="LIPOYL"/>
    <property type="match status" value="1"/>
</dbReference>